<proteinExistence type="predicted"/>
<dbReference type="EnsemblMetazoa" id="AMIN014062-RA">
    <property type="protein sequence ID" value="AMIN014062-PA"/>
    <property type="gene ID" value="AMIN014062"/>
</dbReference>
<dbReference type="VEuPathDB" id="VectorBase:AMIN014062"/>
<reference evidence="2" key="1">
    <citation type="submission" date="2013-03" db="EMBL/GenBank/DDBJ databases">
        <title>The Genome Sequence of Anopheles minimus MINIMUS1.</title>
        <authorList>
            <consortium name="The Broad Institute Genomics Platform"/>
            <person name="Neafsey D.E."/>
            <person name="Walton C."/>
            <person name="Walker B."/>
            <person name="Young S.K."/>
            <person name="Zeng Q."/>
            <person name="Gargeya S."/>
            <person name="Fitzgerald M."/>
            <person name="Haas B."/>
            <person name="Abouelleil A."/>
            <person name="Allen A.W."/>
            <person name="Alvarado L."/>
            <person name="Arachchi H.M."/>
            <person name="Berlin A.M."/>
            <person name="Chapman S.B."/>
            <person name="Gainer-Dewar J."/>
            <person name="Goldberg J."/>
            <person name="Griggs A."/>
            <person name="Gujja S."/>
            <person name="Hansen M."/>
            <person name="Howarth C."/>
            <person name="Imamovic A."/>
            <person name="Ireland A."/>
            <person name="Larimer J."/>
            <person name="McCowan C."/>
            <person name="Murphy C."/>
            <person name="Pearson M."/>
            <person name="Poon T.W."/>
            <person name="Priest M."/>
            <person name="Roberts A."/>
            <person name="Saif S."/>
            <person name="Shea T."/>
            <person name="Sisk P."/>
            <person name="Sykes S."/>
            <person name="Wortman J."/>
            <person name="Nusbaum C."/>
            <person name="Birren B."/>
        </authorList>
    </citation>
    <scope>NUCLEOTIDE SEQUENCE [LARGE SCALE GENOMIC DNA]</scope>
    <source>
        <strain evidence="2">MINIMUS1</strain>
    </source>
</reference>
<organism evidence="1 2">
    <name type="scientific">Anopheles minimus</name>
    <dbReference type="NCBI Taxonomy" id="112268"/>
    <lineage>
        <taxon>Eukaryota</taxon>
        <taxon>Metazoa</taxon>
        <taxon>Ecdysozoa</taxon>
        <taxon>Arthropoda</taxon>
        <taxon>Hexapoda</taxon>
        <taxon>Insecta</taxon>
        <taxon>Pterygota</taxon>
        <taxon>Neoptera</taxon>
        <taxon>Endopterygota</taxon>
        <taxon>Diptera</taxon>
        <taxon>Nematocera</taxon>
        <taxon>Culicoidea</taxon>
        <taxon>Culicidae</taxon>
        <taxon>Anophelinae</taxon>
        <taxon>Anopheles</taxon>
    </lineage>
</organism>
<dbReference type="AlphaFoldDB" id="A0A182WMV2"/>
<protein>
    <submittedName>
        <fullName evidence="1">Uncharacterized protein</fullName>
    </submittedName>
</protein>
<dbReference type="Proteomes" id="UP000075920">
    <property type="component" value="Unassembled WGS sequence"/>
</dbReference>
<sequence length="60" mass="7166">MKPWFTSYGSGTRAHTVMHMQKADFKILLAIIDINNQYNVVDMKNKEQRYEIDYMTQFFG</sequence>
<accession>A0A182WMV2</accession>
<name>A0A182WMV2_9DIPT</name>
<reference evidence="1" key="2">
    <citation type="submission" date="2020-05" db="UniProtKB">
        <authorList>
            <consortium name="EnsemblMetazoa"/>
        </authorList>
    </citation>
    <scope>IDENTIFICATION</scope>
    <source>
        <strain evidence="1">MINIMUS1</strain>
    </source>
</reference>
<keyword evidence="2" id="KW-1185">Reference proteome</keyword>
<evidence type="ECO:0000313" key="1">
    <source>
        <dbReference type="EnsemblMetazoa" id="AMIN014062-PA"/>
    </source>
</evidence>
<evidence type="ECO:0000313" key="2">
    <source>
        <dbReference type="Proteomes" id="UP000075920"/>
    </source>
</evidence>